<proteinExistence type="predicted"/>
<dbReference type="EMBL" id="SPAZ01000191">
    <property type="protein sequence ID" value="TQE30530.1"/>
    <property type="molecule type" value="Genomic_DNA"/>
</dbReference>
<feature type="non-terminal residue" evidence="2">
    <location>
        <position position="1"/>
    </location>
</feature>
<dbReference type="Proteomes" id="UP000318720">
    <property type="component" value="Unassembled WGS sequence"/>
</dbReference>
<comment type="caution">
    <text evidence="2">The sequence shown here is derived from an EMBL/GenBank/DDBJ whole genome shotgun (WGS) entry which is preliminary data.</text>
</comment>
<dbReference type="AlphaFoldDB" id="A0AAE9AZP6"/>
<evidence type="ECO:0000256" key="1">
    <source>
        <dbReference type="SAM" id="MobiDB-lite"/>
    </source>
</evidence>
<gene>
    <name evidence="2" type="ORF">Sipo8835_23190</name>
</gene>
<evidence type="ECO:0000313" key="2">
    <source>
        <dbReference type="EMBL" id="TQE30530.1"/>
    </source>
</evidence>
<sequence length="111" mass="12483">TGTDPTKHRGHTVPLRRKPSGKGKRGGRSRSQKAQRPSREMQASVDQLVRQVLPHVPALLERDGNETVTRVQLREIIRREGLTGGRNDRLSLVLQQLRSEATTTTTRSTIR</sequence>
<evidence type="ECO:0000313" key="3">
    <source>
        <dbReference type="Proteomes" id="UP000318720"/>
    </source>
</evidence>
<reference evidence="2 3" key="1">
    <citation type="submission" date="2019-03" db="EMBL/GenBank/DDBJ databases">
        <title>Comparative genomic analyses of the sweetpotato soil rot pathogen, Streptomyces ipomoeae.</title>
        <authorList>
            <person name="Ruschel Soares N."/>
            <person name="Badger J.H."/>
            <person name="Huguet-Tapia J.C."/>
            <person name="Clark C.A."/>
            <person name="Pettis G.S."/>
        </authorList>
    </citation>
    <scope>NUCLEOTIDE SEQUENCE [LARGE SCALE GENOMIC DNA]</scope>
    <source>
        <strain evidence="2 3">88-35</strain>
    </source>
</reference>
<feature type="compositionally biased region" description="Basic residues" evidence="1">
    <location>
        <begin position="8"/>
        <end position="33"/>
    </location>
</feature>
<accession>A0AAE9AZP6</accession>
<name>A0AAE9AZP6_9ACTN</name>
<feature type="region of interest" description="Disordered" evidence="1">
    <location>
        <begin position="1"/>
        <end position="45"/>
    </location>
</feature>
<organism evidence="2 3">
    <name type="scientific">Streptomyces ipomoeae</name>
    <dbReference type="NCBI Taxonomy" id="103232"/>
    <lineage>
        <taxon>Bacteria</taxon>
        <taxon>Bacillati</taxon>
        <taxon>Actinomycetota</taxon>
        <taxon>Actinomycetes</taxon>
        <taxon>Kitasatosporales</taxon>
        <taxon>Streptomycetaceae</taxon>
        <taxon>Streptomyces</taxon>
    </lineage>
</organism>
<protein>
    <submittedName>
        <fullName evidence="2">Uncharacterized protein</fullName>
    </submittedName>
</protein>